<dbReference type="Proteomes" id="UP001302321">
    <property type="component" value="Unassembled WGS sequence"/>
</dbReference>
<keyword evidence="3" id="KW-1185">Reference proteome</keyword>
<sequence length="298" mass="32015">MQLKSIILALATATGISQANPISPHQGPTGNGPFTPAYYTTDSSLDGHTLYLPRDVPQGAKIPVLIWGNGACSANGLDFLNFLTQIASHGVFVISSGSPGGRGSTNAQMMTRAIDWVTHSTTKERYSWLETSRISVSGMSCGGVEAYTAGVNDNRVTTIGIYNSGLLSGNESRNVVPKINKPIFYFMGGPSDIAFNNVGVFFSNRRGKDTLTRKQGERDYQLLPQSTPTWKGNLDVGHGGTYGDQNGGKFGVAAVRYYQWTLRGNATAASFFTNNQEANQDGWSVESRSLGNLRVSPI</sequence>
<gene>
    <name evidence="2" type="ORF">QBC36DRAFT_197073</name>
</gene>
<evidence type="ECO:0000313" key="3">
    <source>
        <dbReference type="Proteomes" id="UP001302321"/>
    </source>
</evidence>
<dbReference type="Gene3D" id="3.40.50.1820">
    <property type="entry name" value="alpha/beta hydrolase"/>
    <property type="match status" value="1"/>
</dbReference>
<proteinExistence type="predicted"/>
<feature type="signal peptide" evidence="1">
    <location>
        <begin position="1"/>
        <end position="19"/>
    </location>
</feature>
<reference evidence="2" key="1">
    <citation type="journal article" date="2023" name="Mol. Phylogenet. Evol.">
        <title>Genome-scale phylogeny and comparative genomics of the fungal order Sordariales.</title>
        <authorList>
            <person name="Hensen N."/>
            <person name="Bonometti L."/>
            <person name="Westerberg I."/>
            <person name="Brannstrom I.O."/>
            <person name="Guillou S."/>
            <person name="Cros-Aarteil S."/>
            <person name="Calhoun S."/>
            <person name="Haridas S."/>
            <person name="Kuo A."/>
            <person name="Mondo S."/>
            <person name="Pangilinan J."/>
            <person name="Riley R."/>
            <person name="LaButti K."/>
            <person name="Andreopoulos B."/>
            <person name="Lipzen A."/>
            <person name="Chen C."/>
            <person name="Yan M."/>
            <person name="Daum C."/>
            <person name="Ng V."/>
            <person name="Clum A."/>
            <person name="Steindorff A."/>
            <person name="Ohm R.A."/>
            <person name="Martin F."/>
            <person name="Silar P."/>
            <person name="Natvig D.O."/>
            <person name="Lalanne C."/>
            <person name="Gautier V."/>
            <person name="Ament-Velasquez S.L."/>
            <person name="Kruys A."/>
            <person name="Hutchinson M.I."/>
            <person name="Powell A.J."/>
            <person name="Barry K."/>
            <person name="Miller A.N."/>
            <person name="Grigoriev I.V."/>
            <person name="Debuchy R."/>
            <person name="Gladieux P."/>
            <person name="Hiltunen Thoren M."/>
            <person name="Johannesson H."/>
        </authorList>
    </citation>
    <scope>NUCLEOTIDE SEQUENCE</scope>
    <source>
        <strain evidence="2">CBS 892.96</strain>
    </source>
</reference>
<reference evidence="2" key="2">
    <citation type="submission" date="2023-05" db="EMBL/GenBank/DDBJ databases">
        <authorList>
            <consortium name="Lawrence Berkeley National Laboratory"/>
            <person name="Steindorff A."/>
            <person name="Hensen N."/>
            <person name="Bonometti L."/>
            <person name="Westerberg I."/>
            <person name="Brannstrom I.O."/>
            <person name="Guillou S."/>
            <person name="Cros-Aarteil S."/>
            <person name="Calhoun S."/>
            <person name="Haridas S."/>
            <person name="Kuo A."/>
            <person name="Mondo S."/>
            <person name="Pangilinan J."/>
            <person name="Riley R."/>
            <person name="Labutti K."/>
            <person name="Andreopoulos B."/>
            <person name="Lipzen A."/>
            <person name="Chen C."/>
            <person name="Yanf M."/>
            <person name="Daum C."/>
            <person name="Ng V."/>
            <person name="Clum A."/>
            <person name="Ohm R."/>
            <person name="Martin F."/>
            <person name="Silar P."/>
            <person name="Natvig D."/>
            <person name="Lalanne C."/>
            <person name="Gautier V."/>
            <person name="Ament-Velasquez S.L."/>
            <person name="Kruys A."/>
            <person name="Hutchinson M.I."/>
            <person name="Powell A.J."/>
            <person name="Barry K."/>
            <person name="Miller A.N."/>
            <person name="Grigoriev I.V."/>
            <person name="Debuchy R."/>
            <person name="Gladieux P."/>
            <person name="Thoren M.H."/>
            <person name="Johannesson H."/>
        </authorList>
    </citation>
    <scope>NUCLEOTIDE SEQUENCE</scope>
    <source>
        <strain evidence="2">CBS 892.96</strain>
    </source>
</reference>
<dbReference type="AlphaFoldDB" id="A0AAN6W2A4"/>
<evidence type="ECO:0000256" key="1">
    <source>
        <dbReference type="SAM" id="SignalP"/>
    </source>
</evidence>
<evidence type="ECO:0008006" key="4">
    <source>
        <dbReference type="Google" id="ProtNLM"/>
    </source>
</evidence>
<accession>A0AAN6W2A4</accession>
<name>A0AAN6W2A4_9PEZI</name>
<keyword evidence="1" id="KW-0732">Signal</keyword>
<protein>
    <recommendedName>
        <fullName evidence="4">Chlorophyllase</fullName>
    </recommendedName>
</protein>
<dbReference type="EMBL" id="MU866429">
    <property type="protein sequence ID" value="KAK4172397.1"/>
    <property type="molecule type" value="Genomic_DNA"/>
</dbReference>
<dbReference type="InterPro" id="IPR029058">
    <property type="entry name" value="AB_hydrolase_fold"/>
</dbReference>
<organism evidence="2 3">
    <name type="scientific">Triangularia setosa</name>
    <dbReference type="NCBI Taxonomy" id="2587417"/>
    <lineage>
        <taxon>Eukaryota</taxon>
        <taxon>Fungi</taxon>
        <taxon>Dikarya</taxon>
        <taxon>Ascomycota</taxon>
        <taxon>Pezizomycotina</taxon>
        <taxon>Sordariomycetes</taxon>
        <taxon>Sordariomycetidae</taxon>
        <taxon>Sordariales</taxon>
        <taxon>Podosporaceae</taxon>
        <taxon>Triangularia</taxon>
    </lineage>
</organism>
<evidence type="ECO:0000313" key="2">
    <source>
        <dbReference type="EMBL" id="KAK4172397.1"/>
    </source>
</evidence>
<comment type="caution">
    <text evidence="2">The sequence shown here is derived from an EMBL/GenBank/DDBJ whole genome shotgun (WGS) entry which is preliminary data.</text>
</comment>
<dbReference type="SUPFAM" id="SSF53474">
    <property type="entry name" value="alpha/beta-Hydrolases"/>
    <property type="match status" value="1"/>
</dbReference>
<feature type="chain" id="PRO_5042834392" description="Chlorophyllase" evidence="1">
    <location>
        <begin position="20"/>
        <end position="298"/>
    </location>
</feature>